<organism evidence="3 4">
    <name type="scientific">Thiomicrorhabdus immobilis</name>
    <dbReference type="NCBI Taxonomy" id="2791037"/>
    <lineage>
        <taxon>Bacteria</taxon>
        <taxon>Pseudomonadati</taxon>
        <taxon>Pseudomonadota</taxon>
        <taxon>Gammaproteobacteria</taxon>
        <taxon>Thiotrichales</taxon>
        <taxon>Piscirickettsiaceae</taxon>
        <taxon>Thiomicrorhabdus</taxon>
    </lineage>
</organism>
<feature type="domain" description="AsmA" evidence="2">
    <location>
        <begin position="1"/>
        <end position="371"/>
    </location>
</feature>
<dbReference type="PANTHER" id="PTHR30441">
    <property type="entry name" value="DUF748 DOMAIN-CONTAINING PROTEIN"/>
    <property type="match status" value="1"/>
</dbReference>
<keyword evidence="1" id="KW-1133">Transmembrane helix</keyword>
<dbReference type="EMBL" id="AP024202">
    <property type="protein sequence ID" value="BCN93650.1"/>
    <property type="molecule type" value="Genomic_DNA"/>
</dbReference>
<accession>A0ABM7ME61</accession>
<dbReference type="InterPro" id="IPR007844">
    <property type="entry name" value="AsmA"/>
</dbReference>
<dbReference type="PANTHER" id="PTHR30441:SF4">
    <property type="entry name" value="PROTEIN ASMA"/>
    <property type="match status" value="1"/>
</dbReference>
<evidence type="ECO:0000256" key="1">
    <source>
        <dbReference type="SAM" id="Phobius"/>
    </source>
</evidence>
<dbReference type="InterPro" id="IPR052894">
    <property type="entry name" value="AsmA-related"/>
</dbReference>
<dbReference type="Proteomes" id="UP001054820">
    <property type="component" value="Chromosome"/>
</dbReference>
<reference evidence="3" key="1">
    <citation type="journal article" date="2022" name="Arch. Microbiol.">
        <title>Thiomicrorhabdus immobilis sp. nov., a mesophilic sulfur-oxidizing bacterium isolated from sediment of a brackish lake in northern Japan.</title>
        <authorList>
            <person name="Kojima H."/>
            <person name="Mochizuki J."/>
            <person name="Kanda M."/>
            <person name="Watanabe T."/>
            <person name="Fukui M."/>
        </authorList>
    </citation>
    <scope>NUCLEOTIDE SEQUENCE</scope>
    <source>
        <strain evidence="3">Am19</strain>
    </source>
</reference>
<sequence length="780" mass="84178">MKAFGLILKILLGLITIVVIAIGVVIATVDPNDYRDEITGLVKKETGRDLTVETMSLSFFPHLSIDLESASLSNAPGFSDSPFVSIDKVQVGAAILPLLSQKLEVDTLTLHGLSLNLERNKDGQSNWDDLVKAKDENDHHEDKKDDEEHSNPMDKLAALNFGGIDIQNGKVVWDDQQSQQKVTLENLDFTSGAITFGEFFSIALSADSSVSQPQINSNFAINLEAKLEKDGQYAIRNLHVSNTTSGQGIPVKQATTKIDLPSFALENNTLSLPSLAVDYDIIGGKDFPLDTIKGQLTLSEFTGNLDTQAFKANQIVLNSDVTGETIPNGKATIGLNTSADIDLKAQTAKLPKLTVKVLDLTANGDVHASQITGDALVNANINIAQTNLRALLNQLKITLPEMADKSSLTKFAASFGVVFASKNQALKVNDLKLALDDSSLTGNAAVSQFSTPNIRYDLTLNQIDVNRYLPPKKEQPANTPEPQADADAKIELPVELLRKLTIDGTIKVGKASFDKLKPQNIVMTTKGSKGKLQVNPLKADIFKTQVLVNAGLDVTGKMPKYSVKTNTNNLPIGEVLLAFADSDKLSGTGTMKADITTAGERVSEFKKNLNGTAYVDLKDGAIKGFNLAQSIREAKAKLSGKTLPKTDEIPQTDFSSLVADVTIKNGVVNTNRLSAQAPFMRVNGSGTVDLPKETLDYLVKTKIVASDKGQGSEDFKDLDGLTIPVKLKGALTSPGISLDLESLMSQKAQAEIEKKKDEVVKDVQKNVEDKLKDVFKGFKF</sequence>
<proteinExistence type="predicted"/>
<evidence type="ECO:0000313" key="3">
    <source>
        <dbReference type="EMBL" id="BCN93650.1"/>
    </source>
</evidence>
<evidence type="ECO:0000313" key="4">
    <source>
        <dbReference type="Proteomes" id="UP001054820"/>
    </source>
</evidence>
<dbReference type="Pfam" id="PF05170">
    <property type="entry name" value="AsmA"/>
    <property type="match status" value="1"/>
</dbReference>
<gene>
    <name evidence="3" type="ORF">THMIRHAM_14350</name>
</gene>
<keyword evidence="4" id="KW-1185">Reference proteome</keyword>
<keyword evidence="1" id="KW-0472">Membrane</keyword>
<protein>
    <submittedName>
        <fullName evidence="3">Cell envelope biogenesis protein AsmA</fullName>
    </submittedName>
</protein>
<dbReference type="RefSeq" id="WP_237260927.1">
    <property type="nucleotide sequence ID" value="NZ_AP024202.1"/>
</dbReference>
<name>A0ABM7ME61_9GAMM</name>
<keyword evidence="1" id="KW-0812">Transmembrane</keyword>
<feature type="transmembrane region" description="Helical" evidence="1">
    <location>
        <begin position="7"/>
        <end position="29"/>
    </location>
</feature>
<evidence type="ECO:0000259" key="2">
    <source>
        <dbReference type="Pfam" id="PF05170"/>
    </source>
</evidence>